<evidence type="ECO:0000313" key="3">
    <source>
        <dbReference type="Proteomes" id="UP000610124"/>
    </source>
</evidence>
<accession>A0A8H9HXR5</accession>
<comment type="caution">
    <text evidence="2">The sequence shown here is derived from an EMBL/GenBank/DDBJ whole genome shotgun (WGS) entry which is preliminary data.</text>
</comment>
<evidence type="ECO:0000313" key="2">
    <source>
        <dbReference type="EMBL" id="GGU92235.1"/>
    </source>
</evidence>
<feature type="compositionally biased region" description="Low complexity" evidence="1">
    <location>
        <begin position="20"/>
        <end position="29"/>
    </location>
</feature>
<organism evidence="2 3">
    <name type="scientific">Kitasatospora aureofaciens</name>
    <name type="common">Streptomyces aureofaciens</name>
    <dbReference type="NCBI Taxonomy" id="1894"/>
    <lineage>
        <taxon>Bacteria</taxon>
        <taxon>Bacillati</taxon>
        <taxon>Actinomycetota</taxon>
        <taxon>Actinomycetes</taxon>
        <taxon>Kitasatosporales</taxon>
        <taxon>Streptomycetaceae</taxon>
        <taxon>Kitasatospora</taxon>
    </lineage>
</organism>
<reference evidence="2" key="1">
    <citation type="journal article" date="2014" name="Int. J. Syst. Evol. Microbiol.">
        <title>Complete genome sequence of Corynebacterium casei LMG S-19264T (=DSM 44701T), isolated from a smear-ripened cheese.</title>
        <authorList>
            <consortium name="US DOE Joint Genome Institute (JGI-PGF)"/>
            <person name="Walter F."/>
            <person name="Albersmeier A."/>
            <person name="Kalinowski J."/>
            <person name="Ruckert C."/>
        </authorList>
    </citation>
    <scope>NUCLEOTIDE SEQUENCE</scope>
    <source>
        <strain evidence="2">JCM 4434</strain>
    </source>
</reference>
<feature type="region of interest" description="Disordered" evidence="1">
    <location>
        <begin position="1"/>
        <end position="29"/>
    </location>
</feature>
<protein>
    <submittedName>
        <fullName evidence="2">Uncharacterized protein</fullName>
    </submittedName>
</protein>
<feature type="region of interest" description="Disordered" evidence="1">
    <location>
        <begin position="169"/>
        <end position="190"/>
    </location>
</feature>
<dbReference type="Proteomes" id="UP000610124">
    <property type="component" value="Unassembled WGS sequence"/>
</dbReference>
<feature type="compositionally biased region" description="Basic and acidic residues" evidence="1">
    <location>
        <begin position="1"/>
        <end position="14"/>
    </location>
</feature>
<dbReference type="EMBL" id="BMUB01000014">
    <property type="protein sequence ID" value="GGU92235.1"/>
    <property type="molecule type" value="Genomic_DNA"/>
</dbReference>
<dbReference type="KEGG" id="kau:B6264_25975"/>
<name>A0A8H9HXR5_KITAU</name>
<feature type="compositionally biased region" description="Low complexity" evidence="1">
    <location>
        <begin position="169"/>
        <end position="182"/>
    </location>
</feature>
<proteinExistence type="predicted"/>
<sequence length="190" mass="19271">MPEHLHRAVGDFGRHGGSGRRPSAAGRAGPGSVNGNLLCLHVGNPVNMPVQAPVTVRGDWEKLLPEMAQARAVVEIPGLPDALSAAAAIDWSIEGTPIGDRPKTEECPEGLAPNTMARIRAGIDRFWPAPDGRADAGQGALFGDVLAGGRATPLLVPTGGTWRTGAGRTMSSGTGSCSSPGSGPCPCPAG</sequence>
<evidence type="ECO:0000256" key="1">
    <source>
        <dbReference type="SAM" id="MobiDB-lite"/>
    </source>
</evidence>
<gene>
    <name evidence="2" type="ORF">GCM10010502_52030</name>
</gene>
<dbReference type="AlphaFoldDB" id="A0A8H9HXR5"/>
<reference evidence="2" key="2">
    <citation type="submission" date="2020-09" db="EMBL/GenBank/DDBJ databases">
        <authorList>
            <person name="Sun Q."/>
            <person name="Ohkuma M."/>
        </authorList>
    </citation>
    <scope>NUCLEOTIDE SEQUENCE</scope>
    <source>
        <strain evidence="2">JCM 4434</strain>
    </source>
</reference>